<keyword evidence="6" id="KW-0472">Membrane</keyword>
<comment type="subcellular location">
    <subcellularLocation>
        <location evidence="1">Cell inner membrane</location>
    </subcellularLocation>
</comment>
<evidence type="ECO:0000256" key="5">
    <source>
        <dbReference type="ARBA" id="ARBA00022989"/>
    </source>
</evidence>
<accession>A0A148KMU8</accession>
<keyword evidence="9" id="KW-1185">Reference proteome</keyword>
<dbReference type="EMBL" id="LSNE01000009">
    <property type="protein sequence ID" value="KXI27617.1"/>
    <property type="molecule type" value="Genomic_DNA"/>
</dbReference>
<comment type="caution">
    <text evidence="8">The sequence shown here is derived from an EMBL/GenBank/DDBJ whole genome shotgun (WGS) entry which is preliminary data.</text>
</comment>
<keyword evidence="2" id="KW-1003">Cell membrane</keyword>
<evidence type="ECO:0000256" key="4">
    <source>
        <dbReference type="ARBA" id="ARBA00022692"/>
    </source>
</evidence>
<dbReference type="InterPro" id="IPR003399">
    <property type="entry name" value="Mce/MlaD"/>
</dbReference>
<evidence type="ECO:0000259" key="7">
    <source>
        <dbReference type="Pfam" id="PF02470"/>
    </source>
</evidence>
<sequence>MSEHNSPLPQSTEPAVGPSQAELKPLRRISKIWFIPLIALSIAVWMVYQQWSNQGPLITISFPTATGLEAGKTKIKTRNVDVGLVKKIELSEDLQGVTVTARMNASVKNLLHKDNQFWIVSPRVTLNGISGLGTLMSGPYINMALGMAGDTSIQFEALEGPPVTPAGTPGLHITLNSDAEFAYKEGDAVIYKGLKVGEIEDTYFNFEERVVYYNTFINAPYHKLITENTKFWDTSGLSVELNASGLKFDTGSLESLITNGVTFGLPEGIPAGEPISERRFFDIHRSYEQASEQRYKLSAEFVILVKDTVRGLHIGAPVEYRGLEVGKVLAINPPELAQTSLIDKRFDIPVVISIQPGRVQQPDNQQGLDYIRQQTLNWVDEGLRASLKMGNLLTGALFVDLQHYQNTEPATTTRLANYDVIPTVGNEFAQITAKISAVLDSINQMKLKNLANNTNKTLVDISQTAESLRQTSQNMDKLLASVEGEKINNKLLLAIENLNKLTQDFSSGSDSYQEINQALRAVQQTLSDMQPLLLQLNSSPNSLIFTDGQGTKLSPKAAKQGESH</sequence>
<evidence type="ECO:0000256" key="2">
    <source>
        <dbReference type="ARBA" id="ARBA00022475"/>
    </source>
</evidence>
<evidence type="ECO:0000256" key="3">
    <source>
        <dbReference type="ARBA" id="ARBA00022519"/>
    </source>
</evidence>
<evidence type="ECO:0000256" key="1">
    <source>
        <dbReference type="ARBA" id="ARBA00004533"/>
    </source>
</evidence>
<keyword evidence="4" id="KW-0812">Transmembrane</keyword>
<evidence type="ECO:0000313" key="8">
    <source>
        <dbReference type="EMBL" id="KXI27617.1"/>
    </source>
</evidence>
<dbReference type="STRING" id="1799789.AX660_18825"/>
<evidence type="ECO:0000256" key="6">
    <source>
        <dbReference type="ARBA" id="ARBA00023136"/>
    </source>
</evidence>
<dbReference type="AlphaFoldDB" id="A0A148KMU8"/>
<feature type="domain" description="Mce/MlaD" evidence="7">
    <location>
        <begin position="307"/>
        <end position="402"/>
    </location>
</feature>
<evidence type="ECO:0000313" key="9">
    <source>
        <dbReference type="Proteomes" id="UP000070299"/>
    </source>
</evidence>
<feature type="domain" description="Mce/MlaD" evidence="7">
    <location>
        <begin position="55"/>
        <end position="143"/>
    </location>
</feature>
<dbReference type="PANTHER" id="PTHR30462:SF2">
    <property type="entry name" value="INTERMEMBRANE TRANSPORT PROTEIN PQIB"/>
    <property type="match status" value="1"/>
</dbReference>
<dbReference type="PANTHER" id="PTHR30462">
    <property type="entry name" value="INTERMEMBRANE TRANSPORT PROTEIN PQIB-RELATED"/>
    <property type="match status" value="1"/>
</dbReference>
<proteinExistence type="predicted"/>
<dbReference type="Proteomes" id="UP000070299">
    <property type="component" value="Unassembled WGS sequence"/>
</dbReference>
<name>A0A148KMU8_9ALTE</name>
<protein>
    <submittedName>
        <fullName evidence="8">Paraquat-inducible protein B</fullName>
    </submittedName>
</protein>
<gene>
    <name evidence="8" type="ORF">AX660_18825</name>
</gene>
<organism evidence="8 9">
    <name type="scientific">Paraglaciecola hydrolytica</name>
    <dbReference type="NCBI Taxonomy" id="1799789"/>
    <lineage>
        <taxon>Bacteria</taxon>
        <taxon>Pseudomonadati</taxon>
        <taxon>Pseudomonadota</taxon>
        <taxon>Gammaproteobacteria</taxon>
        <taxon>Alteromonadales</taxon>
        <taxon>Alteromonadaceae</taxon>
        <taxon>Paraglaciecola</taxon>
    </lineage>
</organism>
<reference evidence="9" key="1">
    <citation type="submission" date="2016-02" db="EMBL/GenBank/DDBJ databases">
        <authorList>
            <person name="Schultz-Johansen M."/>
            <person name="Glaring M.A."/>
            <person name="Bech P.K."/>
            <person name="Stougaard P."/>
        </authorList>
    </citation>
    <scope>NUCLEOTIDE SEQUENCE [LARGE SCALE GENOMIC DNA]</scope>
    <source>
        <strain evidence="9">S66</strain>
    </source>
</reference>
<dbReference type="GO" id="GO:0005886">
    <property type="term" value="C:plasma membrane"/>
    <property type="evidence" value="ECO:0007669"/>
    <property type="project" value="UniProtKB-SubCell"/>
</dbReference>
<dbReference type="RefSeq" id="WP_068378780.1">
    <property type="nucleotide sequence ID" value="NZ_LSNE01000009.1"/>
</dbReference>
<dbReference type="Pfam" id="PF02470">
    <property type="entry name" value="MlaD"/>
    <property type="match status" value="2"/>
</dbReference>
<keyword evidence="5" id="KW-1133">Transmembrane helix</keyword>
<dbReference type="InterPro" id="IPR051800">
    <property type="entry name" value="PqiA-PqiB_transport"/>
</dbReference>
<keyword evidence="3" id="KW-0997">Cell inner membrane</keyword>
<dbReference type="OrthoDB" id="9806984at2"/>
<dbReference type="NCBIfam" id="NF008070">
    <property type="entry name" value="PRK10807.1"/>
    <property type="match status" value="1"/>
</dbReference>